<keyword evidence="8" id="KW-0812">Transmembrane</keyword>
<organism evidence="10 11">
    <name type="scientific">Byssochlamys spectabilis (strain No. 5 / NBRC 109023)</name>
    <name type="common">Paecilomyces variotii</name>
    <dbReference type="NCBI Taxonomy" id="1356009"/>
    <lineage>
        <taxon>Eukaryota</taxon>
        <taxon>Fungi</taxon>
        <taxon>Dikarya</taxon>
        <taxon>Ascomycota</taxon>
        <taxon>Pezizomycotina</taxon>
        <taxon>Eurotiomycetes</taxon>
        <taxon>Eurotiomycetidae</taxon>
        <taxon>Eurotiales</taxon>
        <taxon>Thermoascaceae</taxon>
        <taxon>Paecilomyces</taxon>
    </lineage>
</organism>
<feature type="transmembrane region" description="Helical" evidence="8">
    <location>
        <begin position="777"/>
        <end position="796"/>
    </location>
</feature>
<accession>V5G2K9</accession>
<dbReference type="OrthoDB" id="435881at2759"/>
<reference evidence="11" key="1">
    <citation type="journal article" date="2014" name="Genome Announc.">
        <title>Draft genome sequence of the formaldehyde-resistant fungus Byssochlamys spectabilis No. 5 (anamorph Paecilomyces variotii No. 5) (NBRC109023).</title>
        <authorList>
            <person name="Oka T."/>
            <person name="Ekino K."/>
            <person name="Fukuda K."/>
            <person name="Nomura Y."/>
        </authorList>
    </citation>
    <scope>NUCLEOTIDE SEQUENCE [LARGE SCALE GENOMIC DNA]</scope>
    <source>
        <strain evidence="11">No. 5 / NBRC 109023</strain>
    </source>
</reference>
<feature type="transmembrane region" description="Helical" evidence="8">
    <location>
        <begin position="808"/>
        <end position="829"/>
    </location>
</feature>
<gene>
    <name evidence="10" type="ORF">PVAR5_4891</name>
</gene>
<evidence type="ECO:0000256" key="4">
    <source>
        <dbReference type="ARBA" id="ARBA00023125"/>
    </source>
</evidence>
<feature type="transmembrane region" description="Helical" evidence="8">
    <location>
        <begin position="865"/>
        <end position="883"/>
    </location>
</feature>
<dbReference type="PROSITE" id="PS50048">
    <property type="entry name" value="ZN2_CY6_FUNGAL_2"/>
    <property type="match status" value="1"/>
</dbReference>
<dbReference type="Pfam" id="PF04082">
    <property type="entry name" value="Fungal_trans"/>
    <property type="match status" value="1"/>
</dbReference>
<evidence type="ECO:0000259" key="9">
    <source>
        <dbReference type="PROSITE" id="PS50048"/>
    </source>
</evidence>
<dbReference type="InterPro" id="IPR001138">
    <property type="entry name" value="Zn2Cys6_DnaBD"/>
</dbReference>
<comment type="subcellular location">
    <subcellularLocation>
        <location evidence="1">Nucleus</location>
    </subcellularLocation>
</comment>
<dbReference type="InterPro" id="IPR013901">
    <property type="entry name" value="Anthrone_oxy"/>
</dbReference>
<keyword evidence="4" id="KW-0238">DNA-binding</keyword>
<dbReference type="GO" id="GO:0005634">
    <property type="term" value="C:nucleus"/>
    <property type="evidence" value="ECO:0007669"/>
    <property type="project" value="UniProtKB-SubCell"/>
</dbReference>
<evidence type="ECO:0000313" key="10">
    <source>
        <dbReference type="EMBL" id="GAD96241.1"/>
    </source>
</evidence>
<evidence type="ECO:0000313" key="11">
    <source>
        <dbReference type="Proteomes" id="UP000018001"/>
    </source>
</evidence>
<dbReference type="CDD" id="cd00067">
    <property type="entry name" value="GAL4"/>
    <property type="match status" value="1"/>
</dbReference>
<dbReference type="PANTHER" id="PTHR31001:SF50">
    <property type="entry name" value="ZN(II)2CYS6 TRANSCRIPTION FACTOR (EUROFUNG)"/>
    <property type="match status" value="1"/>
</dbReference>
<sequence>MENQSNRRESLQPNSLKVRLCCEMCKRRKAKCDKRNPCSNCRRIGAVCLPVERARLPRGRYKVHKDEGPPEEGNLKTRVERLERLLGDLASTTGNYPENSEPGARMPPGTVAGSDVVSISSSNADRLNTLHQLTEAKQPIPEAGDSTSTSTNSCATSIGNLGNSASLLGGSFWIDLIQETRGLRQVLDTTSKEPTEVTEESSDVNAQLLGFSPQEHGHSPLEKSHIRDILEQYSTPGVSIKLSEIYLQRVDPLFKVIHRPSLSAYLFKKQKYLDYTHGHPAVEALICSIEYAAVCSLTDEECLSLMGENKIPVISTYHMATELALSRAGLFTRNDVTALQAFIIYLLATRTHDSSRKVWTMLSLAIRISQALYLHLENTPFPVETFEREMRRRLWFAVGLLDTQASLDRATEPMIPGSWLKSNLPSPIDDCDIHFGFNGPLKRREGFTEMNFTLILCKAQYFTRLLNFSFSQETRAKDLNERQRYVDEFRQTTSILLRGSRPEKEALHWYMNKVAELVSADLQLLVFRPLQRHGDWKPPQVGGSSLLTLAVGIIETSYATLNNTRILPWRWLEVIFVQWYALAVSIAEFCVCEDMSLVERHWSTVESAFDRFRDLVADSERGMLWRPIENLMERARSHVSALSPSNCHLEKSMTKESVLSVSHQDAFGNIDTIQPASGTGLSPAPDRSDEWLNMWQPTHVEESSVNDFDAAYSIGIRMAQAIGVAGSAWLSGNIASYSMNTIPALLNGKDEDQLSNNTAVKQWKRVYQKGKAQNPPIAAVTSAALFYLAWSFRAGTPLYQKATYSLSGLYCAAGVLTLGIIPFTFIAMARTNNTLMSRSKEELAPSQSTSAELDGLLRDWISLNGVRSLFPLVASFVGILAVFS</sequence>
<proteinExistence type="predicted"/>
<keyword evidence="6" id="KW-0539">Nucleus</keyword>
<dbReference type="Pfam" id="PF08592">
    <property type="entry name" value="Anthrone_oxy"/>
    <property type="match status" value="1"/>
</dbReference>
<dbReference type="PANTHER" id="PTHR31001">
    <property type="entry name" value="UNCHARACTERIZED TRANSCRIPTIONAL REGULATORY PROTEIN"/>
    <property type="match status" value="1"/>
</dbReference>
<evidence type="ECO:0000256" key="6">
    <source>
        <dbReference type="ARBA" id="ARBA00023242"/>
    </source>
</evidence>
<dbReference type="AlphaFoldDB" id="V5G2K9"/>
<keyword evidence="8" id="KW-1133">Transmembrane helix</keyword>
<dbReference type="InterPro" id="IPR007219">
    <property type="entry name" value="XnlR_reg_dom"/>
</dbReference>
<dbReference type="eggNOG" id="ENOG502SJC3">
    <property type="taxonomic scope" value="Eukaryota"/>
</dbReference>
<keyword evidence="8" id="KW-0472">Membrane</keyword>
<keyword evidence="3" id="KW-0805">Transcription regulation</keyword>
<dbReference type="EMBL" id="BAUL01000158">
    <property type="protein sequence ID" value="GAD96241.1"/>
    <property type="molecule type" value="Genomic_DNA"/>
</dbReference>
<evidence type="ECO:0000256" key="5">
    <source>
        <dbReference type="ARBA" id="ARBA00023163"/>
    </source>
</evidence>
<dbReference type="InterPro" id="IPR050613">
    <property type="entry name" value="Sec_Metabolite_Reg"/>
</dbReference>
<evidence type="ECO:0000256" key="8">
    <source>
        <dbReference type="SAM" id="Phobius"/>
    </source>
</evidence>
<evidence type="ECO:0000256" key="1">
    <source>
        <dbReference type="ARBA" id="ARBA00004123"/>
    </source>
</evidence>
<dbReference type="GO" id="GO:0008270">
    <property type="term" value="F:zinc ion binding"/>
    <property type="evidence" value="ECO:0007669"/>
    <property type="project" value="InterPro"/>
</dbReference>
<feature type="region of interest" description="Disordered" evidence="7">
    <location>
        <begin position="90"/>
        <end position="116"/>
    </location>
</feature>
<dbReference type="HOGENOM" id="CLU_004083_7_1_1"/>
<evidence type="ECO:0000256" key="2">
    <source>
        <dbReference type="ARBA" id="ARBA00022723"/>
    </source>
</evidence>
<dbReference type="CDD" id="cd12148">
    <property type="entry name" value="fungal_TF_MHR"/>
    <property type="match status" value="1"/>
</dbReference>
<dbReference type="GO" id="GO:0000981">
    <property type="term" value="F:DNA-binding transcription factor activity, RNA polymerase II-specific"/>
    <property type="evidence" value="ECO:0007669"/>
    <property type="project" value="InterPro"/>
</dbReference>
<dbReference type="GO" id="GO:0006351">
    <property type="term" value="P:DNA-templated transcription"/>
    <property type="evidence" value="ECO:0007669"/>
    <property type="project" value="InterPro"/>
</dbReference>
<dbReference type="InParanoid" id="V5G2K9"/>
<dbReference type="Proteomes" id="UP000018001">
    <property type="component" value="Unassembled WGS sequence"/>
</dbReference>
<name>V5G2K9_BYSSN</name>
<keyword evidence="5" id="KW-0804">Transcription</keyword>
<evidence type="ECO:0000256" key="3">
    <source>
        <dbReference type="ARBA" id="ARBA00023015"/>
    </source>
</evidence>
<dbReference type="Pfam" id="PF00172">
    <property type="entry name" value="Zn_clus"/>
    <property type="match status" value="1"/>
</dbReference>
<feature type="domain" description="Zn(2)-C6 fungal-type" evidence="9">
    <location>
        <begin position="21"/>
        <end position="48"/>
    </location>
</feature>
<dbReference type="GO" id="GO:0003677">
    <property type="term" value="F:DNA binding"/>
    <property type="evidence" value="ECO:0007669"/>
    <property type="project" value="UniProtKB-KW"/>
</dbReference>
<keyword evidence="2" id="KW-0479">Metal-binding</keyword>
<protein>
    <submittedName>
        <fullName evidence="10">C6 transcription factor</fullName>
    </submittedName>
</protein>
<dbReference type="Gene3D" id="4.10.240.10">
    <property type="entry name" value="Zn(2)-C6 fungal-type DNA-binding domain"/>
    <property type="match status" value="1"/>
</dbReference>
<dbReference type="SUPFAM" id="SSF57701">
    <property type="entry name" value="Zn2/Cys6 DNA-binding domain"/>
    <property type="match status" value="1"/>
</dbReference>
<comment type="caution">
    <text evidence="10">The sequence shown here is derived from an EMBL/GenBank/DDBJ whole genome shotgun (WGS) entry which is preliminary data.</text>
</comment>
<evidence type="ECO:0000256" key="7">
    <source>
        <dbReference type="SAM" id="MobiDB-lite"/>
    </source>
</evidence>
<keyword evidence="11" id="KW-1185">Reference proteome</keyword>
<dbReference type="InterPro" id="IPR036864">
    <property type="entry name" value="Zn2-C6_fun-type_DNA-bd_sf"/>
</dbReference>